<dbReference type="AlphaFoldDB" id="A0A4R0K0A9"/>
<feature type="transmembrane region" description="Helical" evidence="1">
    <location>
        <begin position="21"/>
        <end position="42"/>
    </location>
</feature>
<evidence type="ECO:0000313" key="2">
    <source>
        <dbReference type="EMBL" id="TCC51078.1"/>
    </source>
</evidence>
<dbReference type="PANTHER" id="PTHR37305">
    <property type="entry name" value="INTEGRAL MEMBRANE PROTEIN-RELATED"/>
    <property type="match status" value="1"/>
</dbReference>
<keyword evidence="1" id="KW-1133">Transmembrane helix</keyword>
<keyword evidence="3" id="KW-1185">Reference proteome</keyword>
<comment type="caution">
    <text evidence="2">The sequence shown here is derived from an EMBL/GenBank/DDBJ whole genome shotgun (WGS) entry which is preliminary data.</text>
</comment>
<feature type="transmembrane region" description="Helical" evidence="1">
    <location>
        <begin position="102"/>
        <end position="135"/>
    </location>
</feature>
<sequence>MSPAGRALHAEWTKTRTVRSSGWLLAGITILTLGLGAVIAASVRFDGCAPQGGQCDIDATRIALSGVYVGQIAAVVFGVLVASSEYATGTIRTTLAAVPRRWLTLVAKTIAVTGPVLVASLLAVTGSLLVARTVLPSNGFTPAHGYPALSLGDTTTLRACAGTVLYLFLIALIGLGVALIVRNTGAAIAISLSLLFVFPIVATLVSEPRWREWLTEWAPMTAGLAVQTSRGLETMPVGPWQGLAILAAYAGAALAMGGILLEVRDA</sequence>
<keyword evidence="1" id="KW-0472">Membrane</keyword>
<name>A0A4R0K0A9_9ACTN</name>
<protein>
    <submittedName>
        <fullName evidence="2">ABC transporter permease</fullName>
    </submittedName>
</protein>
<feature type="transmembrane region" description="Helical" evidence="1">
    <location>
        <begin position="240"/>
        <end position="261"/>
    </location>
</feature>
<feature type="transmembrane region" description="Helical" evidence="1">
    <location>
        <begin position="155"/>
        <end position="179"/>
    </location>
</feature>
<dbReference type="PANTHER" id="PTHR37305:SF1">
    <property type="entry name" value="MEMBRANE PROTEIN"/>
    <property type="match status" value="1"/>
</dbReference>
<gene>
    <name evidence="2" type="ORF">E0H75_13125</name>
</gene>
<keyword evidence="1" id="KW-0812">Transmembrane</keyword>
<reference evidence="2 3" key="1">
    <citation type="submission" date="2019-02" db="EMBL/GenBank/DDBJ databases">
        <title>Kribbella capetownensis sp. nov. and Kribbella speibonae sp. nov., isolated from soil.</title>
        <authorList>
            <person name="Curtis S.M."/>
            <person name="Norton I."/>
            <person name="Everest G.J."/>
            <person name="Meyers P.R."/>
        </authorList>
    </citation>
    <scope>NUCLEOTIDE SEQUENCE [LARGE SCALE GENOMIC DNA]</scope>
    <source>
        <strain evidence="2 3">YM53</strain>
    </source>
</reference>
<proteinExistence type="predicted"/>
<evidence type="ECO:0000256" key="1">
    <source>
        <dbReference type="SAM" id="Phobius"/>
    </source>
</evidence>
<dbReference type="OrthoDB" id="5188656at2"/>
<dbReference type="EMBL" id="SJKD01000002">
    <property type="protein sequence ID" value="TCC51078.1"/>
    <property type="molecule type" value="Genomic_DNA"/>
</dbReference>
<feature type="transmembrane region" description="Helical" evidence="1">
    <location>
        <begin position="62"/>
        <end position="82"/>
    </location>
</feature>
<dbReference type="RefSeq" id="WP_131513770.1">
    <property type="nucleotide sequence ID" value="NZ_SJKD01000002.1"/>
</dbReference>
<organism evidence="2 3">
    <name type="scientific">Kribbella capetownensis</name>
    <dbReference type="NCBI Taxonomy" id="1572659"/>
    <lineage>
        <taxon>Bacteria</taxon>
        <taxon>Bacillati</taxon>
        <taxon>Actinomycetota</taxon>
        <taxon>Actinomycetes</taxon>
        <taxon>Propionibacteriales</taxon>
        <taxon>Kribbellaceae</taxon>
        <taxon>Kribbella</taxon>
    </lineage>
</organism>
<accession>A0A4R0K0A9</accession>
<dbReference type="Proteomes" id="UP000293342">
    <property type="component" value="Unassembled WGS sequence"/>
</dbReference>
<evidence type="ECO:0000313" key="3">
    <source>
        <dbReference type="Proteomes" id="UP000293342"/>
    </source>
</evidence>
<feature type="transmembrane region" description="Helical" evidence="1">
    <location>
        <begin position="186"/>
        <end position="205"/>
    </location>
</feature>